<gene>
    <name evidence="1" type="ORF">NNO07_15370</name>
</gene>
<dbReference type="Proteomes" id="UP001211689">
    <property type="component" value="Unassembled WGS sequence"/>
</dbReference>
<organism evidence="1 2">
    <name type="scientific">Metapseudomonas resinovorans</name>
    <name type="common">Pseudomonas resinovorans</name>
    <dbReference type="NCBI Taxonomy" id="53412"/>
    <lineage>
        <taxon>Bacteria</taxon>
        <taxon>Pseudomonadati</taxon>
        <taxon>Pseudomonadota</taxon>
        <taxon>Gammaproteobacteria</taxon>
        <taxon>Pseudomonadales</taxon>
        <taxon>Pseudomonadaceae</taxon>
        <taxon>Metapseudomonas</taxon>
    </lineage>
</organism>
<evidence type="ECO:0000313" key="1">
    <source>
        <dbReference type="EMBL" id="MDA8484452.1"/>
    </source>
</evidence>
<proteinExistence type="predicted"/>
<protein>
    <submittedName>
        <fullName evidence="1">Uncharacterized protein</fullName>
    </submittedName>
</protein>
<name>A0ABT4Y6F5_METRE</name>
<sequence length="86" mass="9498">MGMNQLNQQLCQELMKIEMRCEEATVPIWLVARGLPGRQALALMDAIALLHQNVDSLHLLTEKLESGKLVAKGSVARVVFRGPEMG</sequence>
<evidence type="ECO:0000313" key="2">
    <source>
        <dbReference type="Proteomes" id="UP001211689"/>
    </source>
</evidence>
<reference evidence="1 2" key="1">
    <citation type="submission" date="2022-07" db="EMBL/GenBank/DDBJ databases">
        <title>Genome Analysis of Selected Gammaproteobacteria from Nigerian Food snails.</title>
        <authorList>
            <person name="Okafor A.C."/>
        </authorList>
    </citation>
    <scope>NUCLEOTIDE SEQUENCE [LARGE SCALE GENOMIC DNA]</scope>
    <source>
        <strain evidence="1 2">Awg 2</strain>
    </source>
</reference>
<keyword evidence="2" id="KW-1185">Reference proteome</keyword>
<comment type="caution">
    <text evidence="1">The sequence shown here is derived from an EMBL/GenBank/DDBJ whole genome shotgun (WGS) entry which is preliminary data.</text>
</comment>
<dbReference type="RefSeq" id="WP_190833496.1">
    <property type="nucleotide sequence ID" value="NZ_JANEWF010000016.1"/>
</dbReference>
<accession>A0ABT4Y6F5</accession>
<dbReference type="EMBL" id="JANEWF010000016">
    <property type="protein sequence ID" value="MDA8484452.1"/>
    <property type="molecule type" value="Genomic_DNA"/>
</dbReference>